<keyword evidence="3 12" id="KW-0245">EGF-like domain</keyword>
<evidence type="ECO:0000256" key="4">
    <source>
        <dbReference type="ARBA" id="ARBA00022692"/>
    </source>
</evidence>
<dbReference type="InterPro" id="IPR013032">
    <property type="entry name" value="EGF-like_CS"/>
</dbReference>
<evidence type="ECO:0000256" key="6">
    <source>
        <dbReference type="ARBA" id="ARBA00022737"/>
    </source>
</evidence>
<dbReference type="InterPro" id="IPR000742">
    <property type="entry name" value="EGF"/>
</dbReference>
<feature type="disulfide bond" evidence="12">
    <location>
        <begin position="122"/>
        <end position="131"/>
    </location>
</feature>
<feature type="disulfide bond" evidence="12">
    <location>
        <begin position="1122"/>
        <end position="1131"/>
    </location>
</feature>
<feature type="domain" description="EGF-like" evidence="15">
    <location>
        <begin position="1096"/>
        <end position="1132"/>
    </location>
</feature>
<feature type="disulfide bond" evidence="12">
    <location>
        <begin position="820"/>
        <end position="829"/>
    </location>
</feature>
<feature type="domain" description="EGF-like" evidence="15">
    <location>
        <begin position="1137"/>
        <end position="1175"/>
    </location>
</feature>
<evidence type="ECO:0000313" key="17">
    <source>
        <dbReference type="Proteomes" id="UP000261600"/>
    </source>
</evidence>
<dbReference type="Gene3D" id="2.60.120.200">
    <property type="match status" value="2"/>
</dbReference>
<evidence type="ECO:0000256" key="9">
    <source>
        <dbReference type="ARBA" id="ARBA00023157"/>
    </source>
</evidence>
<dbReference type="SUPFAM" id="SSF57196">
    <property type="entry name" value="EGF/Laminin"/>
    <property type="match status" value="6"/>
</dbReference>
<feature type="domain" description="EGF-like" evidence="15">
    <location>
        <begin position="211"/>
        <end position="267"/>
    </location>
</feature>
<dbReference type="FunFam" id="2.10.25.10:FF:000348">
    <property type="entry name" value="Crumbs 1, cell polarity complex component"/>
    <property type="match status" value="1"/>
</dbReference>
<dbReference type="PANTHER" id="PTHR24049">
    <property type="entry name" value="CRUMBS FAMILY MEMBER"/>
    <property type="match status" value="1"/>
</dbReference>
<feature type="domain" description="EGF-like" evidence="15">
    <location>
        <begin position="173"/>
        <end position="209"/>
    </location>
</feature>
<evidence type="ECO:0000256" key="1">
    <source>
        <dbReference type="ARBA" id="ARBA00004247"/>
    </source>
</evidence>
<dbReference type="SMART" id="SM00181">
    <property type="entry name" value="EGF"/>
    <property type="match status" value="14"/>
</dbReference>
<dbReference type="FunFam" id="2.10.25.10:FF:000282">
    <property type="entry name" value="Crumbs cell polarity complex component 2"/>
    <property type="match status" value="1"/>
</dbReference>
<evidence type="ECO:0000256" key="2">
    <source>
        <dbReference type="ARBA" id="ARBA00022475"/>
    </source>
</evidence>
<feature type="disulfide bond" evidence="12">
    <location>
        <begin position="1047"/>
        <end position="1056"/>
    </location>
</feature>
<feature type="disulfide bond" evidence="12">
    <location>
        <begin position="1084"/>
        <end position="1093"/>
    </location>
</feature>
<protein>
    <recommendedName>
        <fullName evidence="18">Crumbs cell polarity complex component 1</fullName>
    </recommendedName>
</protein>
<dbReference type="GO" id="GO:0032991">
    <property type="term" value="C:protein-containing complex"/>
    <property type="evidence" value="ECO:0007669"/>
    <property type="project" value="TreeGrafter"/>
</dbReference>
<comment type="subcellular location">
    <subcellularLocation>
        <location evidence="1">Apical cell membrane</location>
        <topology evidence="1">Single-pass type I membrane protein</topology>
    </subcellularLocation>
</comment>
<keyword evidence="7 13" id="KW-1133">Transmembrane helix</keyword>
<reference evidence="16" key="2">
    <citation type="submission" date="2025-09" db="UniProtKB">
        <authorList>
            <consortium name="Ensembl"/>
        </authorList>
    </citation>
    <scope>IDENTIFICATION</scope>
</reference>
<dbReference type="CDD" id="cd00054">
    <property type="entry name" value="EGF_CA"/>
    <property type="match status" value="12"/>
</dbReference>
<dbReference type="CDD" id="cd00110">
    <property type="entry name" value="LamG"/>
    <property type="match status" value="2"/>
</dbReference>
<feature type="transmembrane region" description="Helical" evidence="13">
    <location>
        <begin position="1225"/>
        <end position="1251"/>
    </location>
</feature>
<dbReference type="Gene3D" id="2.10.25.10">
    <property type="entry name" value="Laminin"/>
    <property type="match status" value="15"/>
</dbReference>
<feature type="domain" description="EGF-like" evidence="15">
    <location>
        <begin position="1021"/>
        <end position="1057"/>
    </location>
</feature>
<dbReference type="InterPro" id="IPR001881">
    <property type="entry name" value="EGF-like_Ca-bd_dom"/>
</dbReference>
<comment type="similarity">
    <text evidence="11">Belongs to the Crumbs protein family.</text>
</comment>
<reference evidence="16" key="1">
    <citation type="submission" date="2025-08" db="UniProtKB">
        <authorList>
            <consortium name="Ensembl"/>
        </authorList>
    </citation>
    <scope>IDENTIFICATION</scope>
</reference>
<dbReference type="Proteomes" id="UP000261600">
    <property type="component" value="Unplaced"/>
</dbReference>
<dbReference type="InterPro" id="IPR009030">
    <property type="entry name" value="Growth_fac_rcpt_cys_sf"/>
</dbReference>
<evidence type="ECO:0000256" key="3">
    <source>
        <dbReference type="ARBA" id="ARBA00022536"/>
    </source>
</evidence>
<dbReference type="InterPro" id="IPR001791">
    <property type="entry name" value="Laminin_G"/>
</dbReference>
<dbReference type="GO" id="GO:0016324">
    <property type="term" value="C:apical plasma membrane"/>
    <property type="evidence" value="ECO:0007669"/>
    <property type="project" value="UniProtKB-SubCell"/>
</dbReference>
<dbReference type="PANTHER" id="PTHR24049:SF1">
    <property type="entry name" value="PROTEIN CRUMBS HOMOLOG 1"/>
    <property type="match status" value="1"/>
</dbReference>
<dbReference type="InterPro" id="IPR013320">
    <property type="entry name" value="ConA-like_dom_sf"/>
</dbReference>
<feature type="domain" description="EGF-like" evidence="15">
    <location>
        <begin position="547"/>
        <end position="583"/>
    </location>
</feature>
<keyword evidence="17" id="KW-1185">Reference proteome</keyword>
<feature type="domain" description="Laminin G" evidence="14">
    <location>
        <begin position="857"/>
        <end position="1019"/>
    </location>
</feature>
<dbReference type="Ensembl" id="ENSMALT00000025546.1">
    <property type="protein sequence ID" value="ENSMALP00000025075.1"/>
    <property type="gene ID" value="ENSMALG00000017418.1"/>
</dbReference>
<keyword evidence="10" id="KW-0325">Glycoprotein</keyword>
<evidence type="ECO:0000259" key="15">
    <source>
        <dbReference type="PROSITE" id="PS50026"/>
    </source>
</evidence>
<feature type="disulfide bond" evidence="12">
    <location>
        <begin position="573"/>
        <end position="582"/>
    </location>
</feature>
<feature type="domain" description="EGF-like" evidence="15">
    <location>
        <begin position="313"/>
        <end position="353"/>
    </location>
</feature>
<comment type="caution">
    <text evidence="12">Lacks conserved residue(s) required for the propagation of feature annotation.</text>
</comment>
<evidence type="ECO:0000259" key="14">
    <source>
        <dbReference type="PROSITE" id="PS50025"/>
    </source>
</evidence>
<dbReference type="InterPro" id="IPR000152">
    <property type="entry name" value="EGF-type_Asp/Asn_hydroxyl_site"/>
</dbReference>
<dbReference type="FunFam" id="2.10.25.10:FF:000252">
    <property type="entry name" value="Crumbs homolog 1 (Drosophila)"/>
    <property type="match status" value="1"/>
</dbReference>
<evidence type="ECO:0000256" key="8">
    <source>
        <dbReference type="ARBA" id="ARBA00023136"/>
    </source>
</evidence>
<dbReference type="FunFam" id="2.10.25.10:FF:000208">
    <property type="entry name" value="Crumbs 2, cell polarity complex component"/>
    <property type="match status" value="1"/>
</dbReference>
<evidence type="ECO:0000256" key="12">
    <source>
        <dbReference type="PROSITE-ProRule" id="PRU00076"/>
    </source>
</evidence>
<feature type="domain" description="EGF-like" evidence="15">
    <location>
        <begin position="96"/>
        <end position="132"/>
    </location>
</feature>
<feature type="domain" description="EGF-like" evidence="15">
    <location>
        <begin position="1"/>
        <end position="37"/>
    </location>
</feature>
<feature type="domain" description="Laminin G" evidence="14">
    <location>
        <begin position="589"/>
        <end position="761"/>
    </location>
</feature>
<dbReference type="FunFam" id="2.60.120.200:FF:000081">
    <property type="entry name" value="Crumbs 1, cell polarity complex component"/>
    <property type="match status" value="1"/>
</dbReference>
<evidence type="ECO:0000256" key="5">
    <source>
        <dbReference type="ARBA" id="ARBA00022729"/>
    </source>
</evidence>
<dbReference type="FunFam" id="2.10.25.10:FF:000031">
    <property type="entry name" value="neurogenic locus notch homolog protein 3"/>
    <property type="match status" value="1"/>
</dbReference>
<feature type="disulfide bond" evidence="12">
    <location>
        <begin position="343"/>
        <end position="352"/>
    </location>
</feature>
<keyword evidence="6" id="KW-0677">Repeat</keyword>
<feature type="disulfide bond" evidence="12">
    <location>
        <begin position="1203"/>
        <end position="1212"/>
    </location>
</feature>
<dbReference type="InterPro" id="IPR051022">
    <property type="entry name" value="Notch_Cell-Fate_Det"/>
</dbReference>
<dbReference type="FunFam" id="2.10.25.10:FF:000914">
    <property type="entry name" value="Crumbs 1, cell polarity complex component"/>
    <property type="match status" value="1"/>
</dbReference>
<feature type="disulfide bond" evidence="12">
    <location>
        <begin position="199"/>
        <end position="208"/>
    </location>
</feature>
<feature type="disulfide bond" evidence="12">
    <location>
        <begin position="1165"/>
        <end position="1174"/>
    </location>
</feature>
<dbReference type="Pfam" id="PF00008">
    <property type="entry name" value="EGF"/>
    <property type="match status" value="5"/>
</dbReference>
<evidence type="ECO:0000256" key="10">
    <source>
        <dbReference type="ARBA" id="ARBA00023180"/>
    </source>
</evidence>
<dbReference type="GO" id="GO:0005509">
    <property type="term" value="F:calcium ion binding"/>
    <property type="evidence" value="ECO:0007669"/>
    <property type="project" value="InterPro"/>
</dbReference>
<dbReference type="STRING" id="43700.ENSMALP00000025075"/>
<feature type="disulfide bond" evidence="12">
    <location>
        <begin position="27"/>
        <end position="36"/>
    </location>
</feature>
<dbReference type="Pfam" id="PF12661">
    <property type="entry name" value="hEGF"/>
    <property type="match status" value="3"/>
</dbReference>
<dbReference type="FunFam" id="2.10.25.10:FF:000039">
    <property type="entry name" value="Crumbs cell polarity complex component 1"/>
    <property type="match status" value="1"/>
</dbReference>
<feature type="domain" description="EGF-like" evidence="15">
    <location>
        <begin position="1059"/>
        <end position="1094"/>
    </location>
</feature>
<evidence type="ECO:0000256" key="7">
    <source>
        <dbReference type="ARBA" id="ARBA00022989"/>
    </source>
</evidence>
<evidence type="ECO:0008006" key="18">
    <source>
        <dbReference type="Google" id="ProtNLM"/>
    </source>
</evidence>
<feature type="disulfide bond" evidence="12">
    <location>
        <begin position="257"/>
        <end position="266"/>
    </location>
</feature>
<dbReference type="PROSITE" id="PS50026">
    <property type="entry name" value="EGF_3"/>
    <property type="match status" value="14"/>
</dbReference>
<dbReference type="SMART" id="SM00179">
    <property type="entry name" value="EGF_CA"/>
    <property type="match status" value="14"/>
</dbReference>
<dbReference type="GO" id="GO:0045197">
    <property type="term" value="P:establishment or maintenance of epithelial cell apical/basal polarity"/>
    <property type="evidence" value="ECO:0007669"/>
    <property type="project" value="TreeGrafter"/>
</dbReference>
<feature type="disulfide bond" evidence="12">
    <location>
        <begin position="1063"/>
        <end position="1073"/>
    </location>
</feature>
<organism evidence="16 17">
    <name type="scientific">Monopterus albus</name>
    <name type="common">Swamp eel</name>
    <dbReference type="NCBI Taxonomy" id="43700"/>
    <lineage>
        <taxon>Eukaryota</taxon>
        <taxon>Metazoa</taxon>
        <taxon>Chordata</taxon>
        <taxon>Craniata</taxon>
        <taxon>Vertebrata</taxon>
        <taxon>Euteleostomi</taxon>
        <taxon>Actinopterygii</taxon>
        <taxon>Neopterygii</taxon>
        <taxon>Teleostei</taxon>
        <taxon>Neoteleostei</taxon>
        <taxon>Acanthomorphata</taxon>
        <taxon>Anabantaria</taxon>
        <taxon>Synbranchiformes</taxon>
        <taxon>Synbranchidae</taxon>
        <taxon>Monopterus</taxon>
    </lineage>
</organism>
<feature type="domain" description="EGF-like" evidence="15">
    <location>
        <begin position="795"/>
        <end position="830"/>
    </location>
</feature>
<dbReference type="SUPFAM" id="SSF49899">
    <property type="entry name" value="Concanavalin A-like lectins/glucanases"/>
    <property type="match status" value="3"/>
</dbReference>
<feature type="domain" description="Laminin G" evidence="14">
    <location>
        <begin position="355"/>
        <end position="545"/>
    </location>
</feature>
<keyword evidence="2" id="KW-1003">Cell membrane</keyword>
<dbReference type="PRINTS" id="PR00010">
    <property type="entry name" value="EGFBLOOD"/>
</dbReference>
<evidence type="ECO:0000313" key="16">
    <source>
        <dbReference type="Ensembl" id="ENSMALP00000025075.1"/>
    </source>
</evidence>
<dbReference type="SMART" id="SM00282">
    <property type="entry name" value="LamG"/>
    <property type="match status" value="2"/>
</dbReference>
<dbReference type="PROSITE" id="PS01187">
    <property type="entry name" value="EGF_CA"/>
    <property type="match status" value="2"/>
</dbReference>
<keyword evidence="8 13" id="KW-0472">Membrane</keyword>
<dbReference type="FunFam" id="2.10.25.10:FF:000066">
    <property type="entry name" value="FAT atypical cadherin 4"/>
    <property type="match status" value="2"/>
</dbReference>
<dbReference type="SUPFAM" id="SSF57184">
    <property type="entry name" value="Growth factor receptor domain"/>
    <property type="match status" value="2"/>
</dbReference>
<dbReference type="PROSITE" id="PS01186">
    <property type="entry name" value="EGF_2"/>
    <property type="match status" value="8"/>
</dbReference>
<dbReference type="GO" id="GO:0007157">
    <property type="term" value="P:heterophilic cell-cell adhesion via plasma membrane cell adhesion molecules"/>
    <property type="evidence" value="ECO:0007669"/>
    <property type="project" value="TreeGrafter"/>
</dbReference>
<keyword evidence="9 12" id="KW-1015">Disulfide bond</keyword>
<dbReference type="PROSITE" id="PS00010">
    <property type="entry name" value="ASX_HYDROXYL"/>
    <property type="match status" value="4"/>
</dbReference>
<sequence>DVNLCSPNPCQNRAICRSSKDSYACFCVPGFQGSHCQIDVNECVSQPCRNGATCVDPVHIKALFIFALCPRSMLHAHSLSDICFALMFTGPTCEVQIDECQSQPCLSGGSCHGYTGGFTCTCLPGFQGHRCEIDVDECQEQRCQNGALCIDGVNEYSCDCSHTAFTGRHCETPLPSCHSEPCFNSAICRDNRGNYTCECWPGFEGHQCELDINECISSPCMHGGHCIERSWQALYGSEPLLPEYYDHQHAAGYICSCPPGTAGSLCQEVIDQCDSRPCQNKGRCESHVGGYICHCLRWSQDGNLYGGVNCEVKLVGCEGHECQNQGSCSPFLLNGTHGYTCSCSPGYTGPLCKTSTTFSFEHRGYLLLQSPLVDTEVSCNITLSFKTVLPRAALFQRNTTGLLLNLELEGGRLRLTLRMDSSAGTEAESPSQVLEIPCNVTDGEWHSVEAVLGNWVLSLKLLDNARRYGSQPCYKVAQVQSTMAGLVLRPQNTYIGGVPEESNGSSKYAPLPAFIGCMRDVFVDWQLIVPEEWLKDSVVNVSPGCSHRDRCLDVPCQNRGQCVNLWQSYGCWCPRPYEGQDCEKEHVTARFGNEDSHSYAAFTVTDDLGHNLSISLFLRTRRNSGLILALANSSSQYLHMWLENGKVTVQLHNTERLKSESTVDDGEVHFVSVEVMEDHMMLYASGQKQGDVMVRMVNVQAGNTVFVGGLLNRRTTSVFGGYFKGCVQDLRININRLQFFGLDTSVRSYPLELMENVTAGCSGDNACSVSEIQIYKMLVSFYKVFESIHIYLYQFLILKSNPCLNGGMCYSTWDDFTCSCPSSTAGRRCEEVRWCELSPCPTDSECRMLKGGYECYSNATFLNGSTVLSYRGNGHISRNLTNLSLNLRTRKRNAAILHARKDSAFITLSVQNGAWHNIHVFMVMPWAQSSQWILVLDNEIEEASISRSRGGNLDFLRQGVDILLGGLNPDGSWSLAGCLSTVELGGIALPYFTSSDVNFPRLQEEQFIQTSSHKPFPGCSGASVCEPNPCLNGGECQDLFDTHNCTCAEGWAGQRCDFLINTCASAPCVHGSCSVNGLTYKCTCEFGYAGVDCEEEVDTCENHLCAHGGTCLHGPDRYGCLCLENYTGPFCNQPRLPVSVCGDDTRNYTCFNGGNCTDRELSCDCPPGFTGHRCEQEVDECKSNPCLNGGYCRNLINKFVCVCDMSYAGEMCQIDLTSEGLTSDLLLSISLVSVVLLLILILTSVGLVVALNRRASHGTYSPSRQEKEGSRVEMWSISQPPPMERLI</sequence>
<keyword evidence="4 13" id="KW-0812">Transmembrane</keyword>
<feature type="domain" description="EGF-like" evidence="15">
    <location>
        <begin position="1177"/>
        <end position="1213"/>
    </location>
</feature>
<evidence type="ECO:0000256" key="13">
    <source>
        <dbReference type="SAM" id="Phobius"/>
    </source>
</evidence>
<keyword evidence="5" id="KW-0732">Signal</keyword>
<accession>A0A3Q3K718</accession>
<name>A0A3Q3K718_MONAL</name>
<evidence type="ECO:0000256" key="11">
    <source>
        <dbReference type="ARBA" id="ARBA00060989"/>
    </source>
</evidence>
<dbReference type="GO" id="GO:0048731">
    <property type="term" value="P:system development"/>
    <property type="evidence" value="ECO:0007669"/>
    <property type="project" value="UniProtKB-ARBA"/>
</dbReference>
<feature type="domain" description="EGF-like" evidence="15">
    <location>
        <begin position="134"/>
        <end position="171"/>
    </location>
</feature>
<dbReference type="FunFam" id="2.60.120.200:FF:000055">
    <property type="entry name" value="Crumbs cell polarity complex component 1"/>
    <property type="match status" value="1"/>
</dbReference>
<dbReference type="FunFam" id="2.10.25.10:FF:000012">
    <property type="entry name" value="Delta-like protein"/>
    <property type="match status" value="1"/>
</dbReference>
<dbReference type="PROSITE" id="PS00022">
    <property type="entry name" value="EGF_1"/>
    <property type="match status" value="12"/>
</dbReference>
<dbReference type="InterPro" id="IPR018097">
    <property type="entry name" value="EGF_Ca-bd_CS"/>
</dbReference>
<dbReference type="PROSITE" id="PS50025">
    <property type="entry name" value="LAM_G_DOMAIN"/>
    <property type="match status" value="3"/>
</dbReference>
<proteinExistence type="inferred from homology"/>
<dbReference type="Pfam" id="PF02210">
    <property type="entry name" value="Laminin_G_2"/>
    <property type="match status" value="2"/>
</dbReference>
<feature type="domain" description="EGF-like" evidence="15">
    <location>
        <begin position="269"/>
        <end position="311"/>
    </location>
</feature>